<dbReference type="Pfam" id="PF13277">
    <property type="entry name" value="YmdB"/>
    <property type="match status" value="1"/>
</dbReference>
<dbReference type="GO" id="GO:0004113">
    <property type="term" value="F:2',3'-cyclic-nucleotide 3'-phosphodiesterase activity"/>
    <property type="evidence" value="ECO:0007669"/>
    <property type="project" value="TreeGrafter"/>
</dbReference>
<feature type="binding site" evidence="2">
    <location>
        <position position="176"/>
    </location>
    <ligand>
        <name>Fe cation</name>
        <dbReference type="ChEBI" id="CHEBI:24875"/>
        <label>2</label>
    </ligand>
</feature>
<dbReference type="PIRSF" id="PIRSF004789">
    <property type="entry name" value="DR1281"/>
    <property type="match status" value="1"/>
</dbReference>
<evidence type="ECO:0008006" key="5">
    <source>
        <dbReference type="Google" id="ProtNLM"/>
    </source>
</evidence>
<dbReference type="CDD" id="cd07382">
    <property type="entry name" value="MPP_DR1281"/>
    <property type="match status" value="1"/>
</dbReference>
<feature type="binding site" evidence="2">
    <location>
        <position position="39"/>
    </location>
    <ligand>
        <name>Fe cation</name>
        <dbReference type="ChEBI" id="CHEBI:24875"/>
        <label>2</label>
    </ligand>
</feature>
<dbReference type="Gene3D" id="3.60.21.10">
    <property type="match status" value="1"/>
</dbReference>
<gene>
    <name evidence="3" type="ordered locus">Dde_0229</name>
</gene>
<evidence type="ECO:0000256" key="2">
    <source>
        <dbReference type="PIRSR" id="PIRSR004789-51"/>
    </source>
</evidence>
<dbReference type="NCBIfam" id="TIGR00282">
    <property type="entry name" value="TIGR00282 family metallophosphoesterase"/>
    <property type="match status" value="1"/>
</dbReference>
<name>Q316W6_OLEA2</name>
<feature type="binding site" evidence="2">
    <location>
        <position position="40"/>
    </location>
    <ligand>
        <name>Fe cation</name>
        <dbReference type="ChEBI" id="CHEBI:24875"/>
        <label>1</label>
    </ligand>
</feature>
<dbReference type="KEGG" id="dde:Dde_0229"/>
<dbReference type="InterPro" id="IPR029052">
    <property type="entry name" value="Metallo-depent_PP-like"/>
</dbReference>
<feature type="binding site" evidence="2">
    <location>
        <position position="151"/>
    </location>
    <ligand>
        <name>Fe cation</name>
        <dbReference type="ChEBI" id="CHEBI:24875"/>
        <label>2</label>
    </ligand>
</feature>
<dbReference type="EMBL" id="CP000112">
    <property type="protein sequence ID" value="ABB37030.1"/>
    <property type="molecule type" value="Genomic_DNA"/>
</dbReference>
<protein>
    <recommendedName>
        <fullName evidence="5">Metallophosphoesterase</fullName>
    </recommendedName>
</protein>
<dbReference type="SUPFAM" id="SSF56300">
    <property type="entry name" value="Metallo-dependent phosphatases"/>
    <property type="match status" value="1"/>
</dbReference>
<evidence type="ECO:0000256" key="1">
    <source>
        <dbReference type="PIRSR" id="PIRSR004789-50"/>
    </source>
</evidence>
<dbReference type="InterPro" id="IPR005235">
    <property type="entry name" value="YmdB-like"/>
</dbReference>
<feature type="binding site" evidence="2">
    <location>
        <position position="178"/>
    </location>
    <ligand>
        <name>Fe cation</name>
        <dbReference type="ChEBI" id="CHEBI:24875"/>
        <label>1</label>
    </ligand>
</feature>
<dbReference type="RefSeq" id="WP_011366382.1">
    <property type="nucleotide sequence ID" value="NC_007519.1"/>
</dbReference>
<organism evidence="3 4">
    <name type="scientific">Oleidesulfovibrio alaskensis (strain ATCC BAA-1058 / DSM 17464 / G20)</name>
    <name type="common">Desulfovibrio alaskensis</name>
    <dbReference type="NCBI Taxonomy" id="207559"/>
    <lineage>
        <taxon>Bacteria</taxon>
        <taxon>Pseudomonadati</taxon>
        <taxon>Thermodesulfobacteriota</taxon>
        <taxon>Desulfovibrionia</taxon>
        <taxon>Desulfovibrionales</taxon>
        <taxon>Desulfovibrionaceae</taxon>
        <taxon>Oleidesulfovibrio</taxon>
    </lineage>
</organism>
<evidence type="ECO:0000313" key="4">
    <source>
        <dbReference type="Proteomes" id="UP000002710"/>
    </source>
</evidence>
<dbReference type="GO" id="GO:0046872">
    <property type="term" value="F:metal ion binding"/>
    <property type="evidence" value="ECO:0007669"/>
    <property type="project" value="UniProtKB-KW"/>
</dbReference>
<feature type="binding site" evidence="2">
    <location>
        <position position="39"/>
    </location>
    <ligand>
        <name>Fe cation</name>
        <dbReference type="ChEBI" id="CHEBI:24875"/>
        <label>1</label>
    </ligand>
</feature>
<dbReference type="PANTHER" id="PTHR36303">
    <property type="entry name" value="2',3'-CYCLIC-NUCLEOTIDE 2'-PHOSPHODIESTERASE"/>
    <property type="match status" value="1"/>
</dbReference>
<reference evidence="3 4" key="1">
    <citation type="journal article" date="2011" name="J. Bacteriol.">
        <title>Complete genome sequence and updated annotation of Desulfovibrio alaskensis G20.</title>
        <authorList>
            <person name="Hauser L.J."/>
            <person name="Land M.L."/>
            <person name="Brown S.D."/>
            <person name="Larimer F."/>
            <person name="Keller K.L."/>
            <person name="Rapp-Giles B.J."/>
            <person name="Price M.N."/>
            <person name="Lin M."/>
            <person name="Bruce D.C."/>
            <person name="Detter J.C."/>
            <person name="Tapia R."/>
            <person name="Han C.S."/>
            <person name="Goodwin L.A."/>
            <person name="Cheng J.F."/>
            <person name="Pitluck S."/>
            <person name="Copeland A."/>
            <person name="Lucas S."/>
            <person name="Nolan M."/>
            <person name="Lapidus A.L."/>
            <person name="Palumbo A.V."/>
            <person name="Wall J.D."/>
        </authorList>
    </citation>
    <scope>NUCLEOTIDE SEQUENCE [LARGE SCALE GENOMIC DNA]</scope>
    <source>
        <strain evidence="4">ATCC BAA 1058 / DSM 17464 / G20</strain>
    </source>
</reference>
<dbReference type="eggNOG" id="COG1692">
    <property type="taxonomic scope" value="Bacteria"/>
</dbReference>
<keyword evidence="4" id="KW-1185">Reference proteome</keyword>
<feature type="binding site" evidence="2">
    <location>
        <position position="8"/>
    </location>
    <ligand>
        <name>Fe cation</name>
        <dbReference type="ChEBI" id="CHEBI:24875"/>
        <label>1</label>
    </ligand>
</feature>
<accession>Q316W6</accession>
<dbReference type="HOGENOM" id="CLU_068238_0_0_7"/>
<feature type="active site" description="Proton donor" evidence="1">
    <location>
        <position position="68"/>
    </location>
</feature>
<keyword evidence="2" id="KW-0479">Metal-binding</keyword>
<dbReference type="PANTHER" id="PTHR36303:SF1">
    <property type="entry name" value="2',3'-CYCLIC-NUCLEOTIDE 2'-PHOSPHODIESTERASE"/>
    <property type="match status" value="1"/>
</dbReference>
<dbReference type="STRING" id="207559.Dde_0229"/>
<dbReference type="Proteomes" id="UP000002710">
    <property type="component" value="Chromosome"/>
</dbReference>
<dbReference type="AlphaFoldDB" id="Q316W6"/>
<evidence type="ECO:0000313" key="3">
    <source>
        <dbReference type="EMBL" id="ABB37030.1"/>
    </source>
</evidence>
<proteinExistence type="predicted"/>
<feature type="binding site" evidence="2">
    <location>
        <position position="67"/>
    </location>
    <ligand>
        <name>Fe cation</name>
        <dbReference type="ChEBI" id="CHEBI:24875"/>
        <label>2</label>
    </ligand>
</feature>
<sequence>MRILMLGDVVGKPGRLALREHLPPLISRCGADFTVVNGENASGGIGLTGEGFSALAAAGADVVTSGNHIWKHKEIYAVLGREERLIRPANYPAGAPGNGLTVRQSADGHKIAVINLLGRTFMEAVDCPFQCAETLLASLPGDVVIRLLDFHAEATSEKKAMGWYLDGRITVLGGTHTHVQTNDAQILPQGTAYMTDLGMCGVESSVLGMDHACIVEKMVTRLPRRFVPAKGRGGLNGLLTELDPATGKAVQVEIIRIEP</sequence>